<organism evidence="7 8">
    <name type="scientific">Daphnia magna</name>
    <dbReference type="NCBI Taxonomy" id="35525"/>
    <lineage>
        <taxon>Eukaryota</taxon>
        <taxon>Metazoa</taxon>
        <taxon>Ecdysozoa</taxon>
        <taxon>Arthropoda</taxon>
        <taxon>Crustacea</taxon>
        <taxon>Branchiopoda</taxon>
        <taxon>Diplostraca</taxon>
        <taxon>Cladocera</taxon>
        <taxon>Anomopoda</taxon>
        <taxon>Daphniidae</taxon>
        <taxon>Daphnia</taxon>
    </lineage>
</organism>
<dbReference type="Pfam" id="PF01344">
    <property type="entry name" value="Kelch_1"/>
    <property type="match status" value="5"/>
</dbReference>
<dbReference type="SUPFAM" id="SSF117281">
    <property type="entry name" value="Kelch motif"/>
    <property type="match status" value="1"/>
</dbReference>
<feature type="region of interest" description="Disordered" evidence="5">
    <location>
        <begin position="24"/>
        <end position="66"/>
    </location>
</feature>
<dbReference type="STRING" id="35525.A0A162DF36"/>
<dbReference type="GO" id="GO:0005737">
    <property type="term" value="C:cytoplasm"/>
    <property type="evidence" value="ECO:0007669"/>
    <property type="project" value="UniProtKB-ARBA"/>
</dbReference>
<dbReference type="GO" id="GO:0003779">
    <property type="term" value="F:actin binding"/>
    <property type="evidence" value="ECO:0007669"/>
    <property type="project" value="UniProtKB-KW"/>
</dbReference>
<dbReference type="InterPro" id="IPR015915">
    <property type="entry name" value="Kelch-typ_b-propeller"/>
</dbReference>
<comment type="caution">
    <text evidence="7">The sequence shown here is derived from an EMBL/GenBank/DDBJ whole genome shotgun (WGS) entry which is preliminary data.</text>
</comment>
<dbReference type="SMART" id="SM00225">
    <property type="entry name" value="BTB"/>
    <property type="match status" value="1"/>
</dbReference>
<evidence type="ECO:0000256" key="2">
    <source>
        <dbReference type="ARBA" id="ARBA00022441"/>
    </source>
</evidence>
<name>A0A162DF36_9CRUS</name>
<evidence type="ECO:0000256" key="1">
    <source>
        <dbReference type="ARBA" id="ARBA00013699"/>
    </source>
</evidence>
<evidence type="ECO:0000313" key="8">
    <source>
        <dbReference type="Proteomes" id="UP000076858"/>
    </source>
</evidence>
<feature type="domain" description="BTB" evidence="6">
    <location>
        <begin position="85"/>
        <end position="152"/>
    </location>
</feature>
<gene>
    <name evidence="7" type="ORF">APZ42_024547</name>
</gene>
<evidence type="ECO:0000313" key="7">
    <source>
        <dbReference type="EMBL" id="KZS10904.1"/>
    </source>
</evidence>
<dbReference type="PROSITE" id="PS50097">
    <property type="entry name" value="BTB"/>
    <property type="match status" value="1"/>
</dbReference>
<dbReference type="GO" id="GO:0016567">
    <property type="term" value="P:protein ubiquitination"/>
    <property type="evidence" value="ECO:0007669"/>
    <property type="project" value="UniProtKB-UniPathway"/>
</dbReference>
<dbReference type="AlphaFoldDB" id="A0A162DF36"/>
<evidence type="ECO:0000256" key="4">
    <source>
        <dbReference type="ARBA" id="ARBA00043912"/>
    </source>
</evidence>
<dbReference type="PANTHER" id="PTHR45632">
    <property type="entry name" value="LD33804P"/>
    <property type="match status" value="1"/>
</dbReference>
<evidence type="ECO:0000256" key="3">
    <source>
        <dbReference type="ARBA" id="ARBA00022737"/>
    </source>
</evidence>
<dbReference type="UniPathway" id="UPA00143"/>
<dbReference type="OrthoDB" id="45365at2759"/>
<dbReference type="PIRSF" id="PIRSF037037">
    <property type="entry name" value="Kelch-like_protein_gigaxonin"/>
    <property type="match status" value="1"/>
</dbReference>
<dbReference type="SMART" id="SM00875">
    <property type="entry name" value="BACK"/>
    <property type="match status" value="1"/>
</dbReference>
<dbReference type="Gene3D" id="3.30.710.10">
    <property type="entry name" value="Potassium Channel Kv1.1, Chain A"/>
    <property type="match status" value="1"/>
</dbReference>
<dbReference type="SUPFAM" id="SSF50965">
    <property type="entry name" value="Galactose oxidase, central domain"/>
    <property type="match status" value="1"/>
</dbReference>
<evidence type="ECO:0000256" key="5">
    <source>
        <dbReference type="SAM" id="MobiDB-lite"/>
    </source>
</evidence>
<protein>
    <recommendedName>
        <fullName evidence="1">Kelch-like protein diablo</fullName>
    </recommendedName>
</protein>
<comment type="function">
    <text evidence="4">Probable substrate-specific adapter of an E3 ubiquitin-protein ligase complex which mediates the ubiquitination and subsequent proteasomal degradation of target proteins. May have a role in synapse differentiation and growth.</text>
</comment>
<dbReference type="Gene3D" id="2.120.10.80">
    <property type="entry name" value="Kelch-type beta propeller"/>
    <property type="match status" value="3"/>
</dbReference>
<dbReference type="InterPro" id="IPR011333">
    <property type="entry name" value="SKP1/BTB/POZ_sf"/>
</dbReference>
<dbReference type="Pfam" id="PF07707">
    <property type="entry name" value="BACK"/>
    <property type="match status" value="1"/>
</dbReference>
<dbReference type="Proteomes" id="UP000076858">
    <property type="component" value="Unassembled WGS sequence"/>
</dbReference>
<dbReference type="InterPro" id="IPR006652">
    <property type="entry name" value="Kelch_1"/>
</dbReference>
<dbReference type="InterPro" id="IPR011043">
    <property type="entry name" value="Gal_Oxase/kelch_b-propeller"/>
</dbReference>
<dbReference type="FunFam" id="1.25.40.420:FF:000001">
    <property type="entry name" value="Kelch-like family member 12"/>
    <property type="match status" value="1"/>
</dbReference>
<dbReference type="CDD" id="cd18444">
    <property type="entry name" value="BACK_KLHL1_like"/>
    <property type="match status" value="1"/>
</dbReference>
<dbReference type="InterPro" id="IPR017096">
    <property type="entry name" value="BTB-kelch_protein"/>
</dbReference>
<feature type="compositionally biased region" description="Low complexity" evidence="5">
    <location>
        <begin position="47"/>
        <end position="57"/>
    </location>
</feature>
<evidence type="ECO:0000259" key="6">
    <source>
        <dbReference type="PROSITE" id="PS50097"/>
    </source>
</evidence>
<accession>A0A162DF36</accession>
<dbReference type="Pfam" id="PF00651">
    <property type="entry name" value="BTB"/>
    <property type="match status" value="1"/>
</dbReference>
<dbReference type="SUPFAM" id="SSF54695">
    <property type="entry name" value="POZ domain"/>
    <property type="match status" value="1"/>
</dbReference>
<proteinExistence type="predicted"/>
<dbReference type="Gene3D" id="1.25.40.420">
    <property type="match status" value="1"/>
</dbReference>
<dbReference type="CDD" id="cd18234">
    <property type="entry name" value="BTB_POZ_KLHL1-like"/>
    <property type="match status" value="1"/>
</dbReference>
<sequence>MVSMEQRLESSATFPMWLSSSLKSREKTHNHSVTSGLSKLSIDPQVTSSPSSSPTTSPEEHFKHENHSQLILSKMNQYYLNGKLKDVILIAGERRLEAHRIVLSAASDYFDAMFTNDFGEANQNEIELQGVDPDALETLVCYCYTGAVELEEDTVECLMATACLLQLPEVVEACSTFLIRQLHPSNCLGIRLFADSQSCTRLLQVAHDYTANHFIEVIGCQEFILLPADEIAKLLASDDLNVPNEELMFQALMLWLRHDLPERKKELPHLLSLIKLPLISPGFIADHIESNVIFREDRVCQELIVEALKYHLLPERRSTLQSQRTRPRKSTVGSLYIVGGMDASTKGPTSVDKFCLRTNSWSSPTASMTGRRLQFGVAVVDNKIYVVGGRDGLKTLSTVRGMLGSMDQRLVIFVYLSSEISRCEKKLKTLNANIHSIFYAVWSSMPPMATHRHGLGVASLEGPLYAVGGHDGWSYLNSVERWDPVTRQWSFVAPMNSQRSTVGVAALNGKLYAVGGRDGSSCLRTVECYDPHTNRWTLVAPMSKRRGGVGVAVAHGFLYAFGGHDAPASNPSAARFDCVERYDPLSDSWMIVTSMKNGRDAMGVAFMGDRLFIVGGFDGQAYLNFVEAYDPLTNLWQQFAPLPSGRAGACIAVVRDTVLPIV</sequence>
<dbReference type="PANTHER" id="PTHR45632:SF17">
    <property type="entry name" value="KELCH-LIKE PROTEIN 31"/>
    <property type="match status" value="1"/>
</dbReference>
<dbReference type="SMART" id="SM00612">
    <property type="entry name" value="Kelch"/>
    <property type="match status" value="5"/>
</dbReference>
<dbReference type="InterPro" id="IPR000210">
    <property type="entry name" value="BTB/POZ_dom"/>
</dbReference>
<reference evidence="7 8" key="1">
    <citation type="submission" date="2016-03" db="EMBL/GenBank/DDBJ databases">
        <title>EvidentialGene: Evidence-directed Construction of Genes on Genomes.</title>
        <authorList>
            <person name="Gilbert D.G."/>
            <person name="Choi J.-H."/>
            <person name="Mockaitis K."/>
            <person name="Colbourne J."/>
            <person name="Pfrender M."/>
        </authorList>
    </citation>
    <scope>NUCLEOTIDE SEQUENCE [LARGE SCALE GENOMIC DNA]</scope>
    <source>
        <strain evidence="7 8">Xinb3</strain>
        <tissue evidence="7">Complete organism</tissue>
    </source>
</reference>
<dbReference type="EMBL" id="LRGB01001663">
    <property type="protein sequence ID" value="KZS10904.1"/>
    <property type="molecule type" value="Genomic_DNA"/>
</dbReference>
<keyword evidence="3" id="KW-0677">Repeat</keyword>
<dbReference type="InterPro" id="IPR011705">
    <property type="entry name" value="BACK"/>
</dbReference>
<keyword evidence="8" id="KW-1185">Reference proteome</keyword>
<keyword evidence="2" id="KW-0880">Kelch repeat</keyword>